<feature type="domain" description="Swt1-like HEPN" evidence="3">
    <location>
        <begin position="73"/>
        <end position="190"/>
    </location>
</feature>
<gene>
    <name evidence="4" type="ORF">SAMN05445060_2746</name>
</gene>
<evidence type="ECO:0000259" key="3">
    <source>
        <dbReference type="Pfam" id="PF18731"/>
    </source>
</evidence>
<feature type="compositionally biased region" description="Basic and acidic residues" evidence="1">
    <location>
        <begin position="239"/>
        <end position="248"/>
    </location>
</feature>
<dbReference type="EMBL" id="FTNT01000008">
    <property type="protein sequence ID" value="SIS11565.1"/>
    <property type="molecule type" value="Genomic_DNA"/>
</dbReference>
<dbReference type="InterPro" id="IPR006847">
    <property type="entry name" value="IF2_N"/>
</dbReference>
<organism evidence="4 5">
    <name type="scientific">Williamsia sterculiae</name>
    <dbReference type="NCBI Taxonomy" id="1344003"/>
    <lineage>
        <taxon>Bacteria</taxon>
        <taxon>Bacillati</taxon>
        <taxon>Actinomycetota</taxon>
        <taxon>Actinomycetes</taxon>
        <taxon>Mycobacteriales</taxon>
        <taxon>Nocardiaceae</taxon>
        <taxon>Williamsia</taxon>
    </lineage>
</organism>
<keyword evidence="5" id="KW-1185">Reference proteome</keyword>
<dbReference type="Pfam" id="PF04760">
    <property type="entry name" value="IF2_N"/>
    <property type="match status" value="1"/>
</dbReference>
<proteinExistence type="predicted"/>
<evidence type="ECO:0000256" key="1">
    <source>
        <dbReference type="SAM" id="MobiDB-lite"/>
    </source>
</evidence>
<protein>
    <submittedName>
        <fullName evidence="4">Translation initiation factor IF-2, N-terminal region</fullName>
    </submittedName>
</protein>
<reference evidence="4 5" key="1">
    <citation type="submission" date="2017-01" db="EMBL/GenBank/DDBJ databases">
        <authorList>
            <person name="Mah S.A."/>
            <person name="Swanson W.J."/>
            <person name="Moy G.W."/>
            <person name="Vacquier V.D."/>
        </authorList>
    </citation>
    <scope>NUCLEOTIDE SEQUENCE [LARGE SCALE GENOMIC DNA]</scope>
    <source>
        <strain evidence="4 5">CPCC 203464</strain>
    </source>
</reference>
<feature type="domain" description="Translation initiation factor IF-2 N-terminal" evidence="2">
    <location>
        <begin position="250"/>
        <end position="293"/>
    </location>
</feature>
<dbReference type="Pfam" id="PF18731">
    <property type="entry name" value="HEPN_Swt1"/>
    <property type="match status" value="1"/>
</dbReference>
<dbReference type="InterPro" id="IPR041650">
    <property type="entry name" value="HEPN_Swt1"/>
</dbReference>
<evidence type="ECO:0000313" key="5">
    <source>
        <dbReference type="Proteomes" id="UP000186218"/>
    </source>
</evidence>
<evidence type="ECO:0000313" key="4">
    <source>
        <dbReference type="EMBL" id="SIS11565.1"/>
    </source>
</evidence>
<keyword evidence="4" id="KW-0648">Protein biosynthesis</keyword>
<dbReference type="Proteomes" id="UP000186218">
    <property type="component" value="Unassembled WGS sequence"/>
</dbReference>
<accession>A0A1N7GG07</accession>
<keyword evidence="4" id="KW-0396">Initiation factor</keyword>
<name>A0A1N7GG07_9NOCA</name>
<dbReference type="GO" id="GO:0003743">
    <property type="term" value="F:translation initiation factor activity"/>
    <property type="evidence" value="ECO:0007669"/>
    <property type="project" value="UniProtKB-KW"/>
</dbReference>
<feature type="compositionally biased region" description="Basic and acidic residues" evidence="1">
    <location>
        <begin position="216"/>
        <end position="225"/>
    </location>
</feature>
<feature type="region of interest" description="Disordered" evidence="1">
    <location>
        <begin position="216"/>
        <end position="248"/>
    </location>
</feature>
<dbReference type="Gene3D" id="1.10.10.2480">
    <property type="match status" value="1"/>
</dbReference>
<evidence type="ECO:0000259" key="2">
    <source>
        <dbReference type="Pfam" id="PF04760"/>
    </source>
</evidence>
<sequence>MRGLSQPYGGPRMGGCRSIGGQPQGSLANELAAAQTDRTWWWKGRAAVTWRLWSPWEAVLAEWEAVLFAVERTMLAPGIDSFLTTVVGYDWIDLLADLDRKAAERRLATRPSNNSRQYNRRDVQDGLRLLTHDRLPASARNALRKALPSKAQGLAFELRAYRNDLHHNNELPLEEIYRALDTSERLLLAMNQDGFALKVKAHRLALIQEFLDTKTSKNEAAEEHTQTPPAQPGIQLRETSTEPEHQGRSRIHELAKSFGVTSKVLLDQFAIEGMFVKSATSTVSAADARHIAARYYPDKPVQ</sequence>
<dbReference type="STRING" id="1344003.SAMN05445060_2746"/>
<dbReference type="AlphaFoldDB" id="A0A1N7GG07"/>